<keyword evidence="2" id="KW-1185">Reference proteome</keyword>
<name>A0ABS9PV47_9CORY</name>
<sequence length="62" mass="7117">MMIACILIAYVLLSIGDGESWRRKLTLLMADFPTIEGISREKDMGFPAEWGELDIWNGEKRE</sequence>
<dbReference type="Proteomes" id="UP001521911">
    <property type="component" value="Unassembled WGS sequence"/>
</dbReference>
<proteinExistence type="predicted"/>
<reference evidence="1 2" key="1">
    <citation type="submission" date="2022-02" db="EMBL/GenBank/DDBJ databases">
        <title>Uncovering new skin microbiome diversity through culturing and metagenomics.</title>
        <authorList>
            <person name="Conlan S."/>
            <person name="Deming C."/>
            <person name="Nisc Comparative Sequencing Program N."/>
            <person name="Segre J.A."/>
        </authorList>
    </citation>
    <scope>NUCLEOTIDE SEQUENCE [LARGE SCALE GENOMIC DNA]</scope>
    <source>
        <strain evidence="1 2">ACRQV</strain>
    </source>
</reference>
<accession>A0ABS9PV47</accession>
<organism evidence="1 2">
    <name type="scientific">Corynebacterium singulare</name>
    <dbReference type="NCBI Taxonomy" id="161899"/>
    <lineage>
        <taxon>Bacteria</taxon>
        <taxon>Bacillati</taxon>
        <taxon>Actinomycetota</taxon>
        <taxon>Actinomycetes</taxon>
        <taxon>Mycobacteriales</taxon>
        <taxon>Corynebacteriaceae</taxon>
        <taxon>Corynebacterium</taxon>
    </lineage>
</organism>
<dbReference type="RefSeq" id="WP_239179714.1">
    <property type="nucleotide sequence ID" value="NZ_JAKRDF010000004.1"/>
</dbReference>
<evidence type="ECO:0000313" key="2">
    <source>
        <dbReference type="Proteomes" id="UP001521911"/>
    </source>
</evidence>
<evidence type="ECO:0000313" key="1">
    <source>
        <dbReference type="EMBL" id="MCG7275839.1"/>
    </source>
</evidence>
<gene>
    <name evidence="1" type="ORF">MHK08_05080</name>
</gene>
<dbReference type="EMBL" id="JAKRDF010000004">
    <property type="protein sequence ID" value="MCG7275839.1"/>
    <property type="molecule type" value="Genomic_DNA"/>
</dbReference>
<protein>
    <submittedName>
        <fullName evidence="1">Uncharacterized protein</fullName>
    </submittedName>
</protein>
<comment type="caution">
    <text evidence="1">The sequence shown here is derived from an EMBL/GenBank/DDBJ whole genome shotgun (WGS) entry which is preliminary data.</text>
</comment>